<feature type="domain" description="Cytochrome b5 heme-binding" evidence="4">
    <location>
        <begin position="48"/>
        <end position="146"/>
    </location>
</feature>
<accession>A0A1Z5J5Y8</accession>
<dbReference type="SMART" id="SM01117">
    <property type="entry name" value="Cyt-b5"/>
    <property type="match status" value="1"/>
</dbReference>
<dbReference type="InterPro" id="IPR050577">
    <property type="entry name" value="MAPR/NEUFC/NENF-like"/>
</dbReference>
<dbReference type="SUPFAM" id="SSF55856">
    <property type="entry name" value="Cytochrome b5-like heme/steroid binding domain"/>
    <property type="match status" value="1"/>
</dbReference>
<proteinExistence type="inferred from homology"/>
<dbReference type="GO" id="GO:0012505">
    <property type="term" value="C:endomembrane system"/>
    <property type="evidence" value="ECO:0007669"/>
    <property type="project" value="TreeGrafter"/>
</dbReference>
<name>A0A1Z5J5Y8_FISSO</name>
<feature type="compositionally biased region" description="Basic and acidic residues" evidence="2">
    <location>
        <begin position="176"/>
        <end position="205"/>
    </location>
</feature>
<dbReference type="Proteomes" id="UP000198406">
    <property type="component" value="Unassembled WGS sequence"/>
</dbReference>
<evidence type="ECO:0000313" key="6">
    <source>
        <dbReference type="Proteomes" id="UP000198406"/>
    </source>
</evidence>
<dbReference type="Gene3D" id="3.10.120.10">
    <property type="entry name" value="Cytochrome b5-like heme/steroid binding domain"/>
    <property type="match status" value="1"/>
</dbReference>
<dbReference type="Pfam" id="PF00173">
    <property type="entry name" value="Cyt-b5"/>
    <property type="match status" value="1"/>
</dbReference>
<keyword evidence="3" id="KW-0732">Signal</keyword>
<protein>
    <recommendedName>
        <fullName evidence="4">Cytochrome b5 heme-binding domain-containing protein</fullName>
    </recommendedName>
</protein>
<dbReference type="OrthoDB" id="547796at2759"/>
<comment type="similarity">
    <text evidence="1">Belongs to the cytochrome b5 family. MAPR subfamily.</text>
</comment>
<dbReference type="GO" id="GO:0016020">
    <property type="term" value="C:membrane"/>
    <property type="evidence" value="ECO:0007669"/>
    <property type="project" value="TreeGrafter"/>
</dbReference>
<evidence type="ECO:0000256" key="3">
    <source>
        <dbReference type="SAM" id="SignalP"/>
    </source>
</evidence>
<dbReference type="PANTHER" id="PTHR10281">
    <property type="entry name" value="MEMBRANE-ASSOCIATED PROGESTERONE RECEPTOR COMPONENT-RELATED"/>
    <property type="match status" value="1"/>
</dbReference>
<feature type="region of interest" description="Disordered" evidence="2">
    <location>
        <begin position="176"/>
        <end position="222"/>
    </location>
</feature>
<dbReference type="PANTHER" id="PTHR10281:SF4">
    <property type="entry name" value="NEUFERRICIN"/>
    <property type="match status" value="1"/>
</dbReference>
<keyword evidence="6" id="KW-1185">Reference proteome</keyword>
<feature type="chain" id="PRO_5012848605" description="Cytochrome b5 heme-binding domain-containing protein" evidence="3">
    <location>
        <begin position="31"/>
        <end position="222"/>
    </location>
</feature>
<dbReference type="AlphaFoldDB" id="A0A1Z5J5Y8"/>
<dbReference type="InterPro" id="IPR001199">
    <property type="entry name" value="Cyt_B5-like_heme/steroid-bd"/>
</dbReference>
<sequence length="222" mass="25378">MSVGKHIPALFFFTAALMFALFRCKDMILASHNESTETVVPAVPLRVVTSEELATKTAQHGDGQVLWLSVMGEVFDVSKGREFYAEGGYSVFAGRDGSVPFVTGKFTPEEAEKSIEILEPAQLKALDDWRAFYVKEEKYPQIGWLEGYLYDKEGNPSELLQKVRKIVDEQKLVAKDKEAERQEKIKARKERKEKEKAEKERKQKWQQEQAQKASGERKDTEL</sequence>
<dbReference type="InterPro" id="IPR036400">
    <property type="entry name" value="Cyt_B5-like_heme/steroid_sf"/>
</dbReference>
<evidence type="ECO:0000256" key="2">
    <source>
        <dbReference type="SAM" id="MobiDB-lite"/>
    </source>
</evidence>
<dbReference type="EMBL" id="BDSP01000007">
    <property type="protein sequence ID" value="GAX09404.1"/>
    <property type="molecule type" value="Genomic_DNA"/>
</dbReference>
<evidence type="ECO:0000313" key="5">
    <source>
        <dbReference type="EMBL" id="GAX09404.1"/>
    </source>
</evidence>
<comment type="caution">
    <text evidence="5">The sequence shown here is derived from an EMBL/GenBank/DDBJ whole genome shotgun (WGS) entry which is preliminary data.</text>
</comment>
<dbReference type="InParanoid" id="A0A1Z5J5Y8"/>
<evidence type="ECO:0000256" key="1">
    <source>
        <dbReference type="ARBA" id="ARBA00038357"/>
    </source>
</evidence>
<feature type="signal peptide" evidence="3">
    <location>
        <begin position="1"/>
        <end position="30"/>
    </location>
</feature>
<organism evidence="5 6">
    <name type="scientific">Fistulifera solaris</name>
    <name type="common">Oleaginous diatom</name>
    <dbReference type="NCBI Taxonomy" id="1519565"/>
    <lineage>
        <taxon>Eukaryota</taxon>
        <taxon>Sar</taxon>
        <taxon>Stramenopiles</taxon>
        <taxon>Ochrophyta</taxon>
        <taxon>Bacillariophyta</taxon>
        <taxon>Bacillariophyceae</taxon>
        <taxon>Bacillariophycidae</taxon>
        <taxon>Naviculales</taxon>
        <taxon>Naviculaceae</taxon>
        <taxon>Fistulifera</taxon>
    </lineage>
</organism>
<reference evidence="5 6" key="1">
    <citation type="journal article" date="2015" name="Plant Cell">
        <title>Oil accumulation by the oleaginous diatom Fistulifera solaris as revealed by the genome and transcriptome.</title>
        <authorList>
            <person name="Tanaka T."/>
            <person name="Maeda Y."/>
            <person name="Veluchamy A."/>
            <person name="Tanaka M."/>
            <person name="Abida H."/>
            <person name="Marechal E."/>
            <person name="Bowler C."/>
            <person name="Muto M."/>
            <person name="Sunaga Y."/>
            <person name="Tanaka M."/>
            <person name="Yoshino T."/>
            <person name="Taniguchi T."/>
            <person name="Fukuda Y."/>
            <person name="Nemoto M."/>
            <person name="Matsumoto M."/>
            <person name="Wong P.S."/>
            <person name="Aburatani S."/>
            <person name="Fujibuchi W."/>
        </authorList>
    </citation>
    <scope>NUCLEOTIDE SEQUENCE [LARGE SCALE GENOMIC DNA]</scope>
    <source>
        <strain evidence="5 6">JPCC DA0580</strain>
    </source>
</reference>
<evidence type="ECO:0000259" key="4">
    <source>
        <dbReference type="SMART" id="SM01117"/>
    </source>
</evidence>
<gene>
    <name evidence="5" type="ORF">FisN_6Lh223</name>
</gene>